<dbReference type="Proteomes" id="UP000276254">
    <property type="component" value="Chromosome"/>
</dbReference>
<organism evidence="1 2">
    <name type="scientific">Sphingomonas paeninsulae</name>
    <dbReference type="NCBI Taxonomy" id="2319844"/>
    <lineage>
        <taxon>Bacteria</taxon>
        <taxon>Pseudomonadati</taxon>
        <taxon>Pseudomonadota</taxon>
        <taxon>Alphaproteobacteria</taxon>
        <taxon>Sphingomonadales</taxon>
        <taxon>Sphingomonadaceae</taxon>
        <taxon>Sphingomonas</taxon>
    </lineage>
</organism>
<dbReference type="EMBL" id="CP032829">
    <property type="protein sequence ID" value="AYJ88017.1"/>
    <property type="molecule type" value="Genomic_DNA"/>
</dbReference>
<dbReference type="KEGG" id="spha:D3Y57_14295"/>
<reference evidence="1 2" key="1">
    <citation type="submission" date="2018-09" db="EMBL/GenBank/DDBJ databases">
        <title>Sphingomonas peninsula sp. nov., isolated from fildes peninsula, Antarctic soil.</title>
        <authorList>
            <person name="Yingchao G."/>
        </authorList>
    </citation>
    <scope>NUCLEOTIDE SEQUENCE [LARGE SCALE GENOMIC DNA]</scope>
    <source>
        <strain evidence="1 2">YZ-8</strain>
    </source>
</reference>
<sequence>MLTLSCGRTYTIDEKIRAEDWPDILLEQWSDERRRIPGWIQKPLACDFIAYAYAPSGRCFLLPVPALQRAWRHHGRRWIETYGRRSAYNPGYVSVSVPVPTEALMQAIVQAMVLN</sequence>
<evidence type="ECO:0000313" key="2">
    <source>
        <dbReference type="Proteomes" id="UP000276254"/>
    </source>
</evidence>
<evidence type="ECO:0000313" key="1">
    <source>
        <dbReference type="EMBL" id="AYJ88017.1"/>
    </source>
</evidence>
<accession>A0A494TER4</accession>
<dbReference type="OrthoDB" id="7563423at2"/>
<proteinExistence type="predicted"/>
<name>A0A494TER4_SPHPE</name>
<protein>
    <submittedName>
        <fullName evidence="1">Uncharacterized protein</fullName>
    </submittedName>
</protein>
<gene>
    <name evidence="1" type="ORF">D3Y57_14295</name>
</gene>
<dbReference type="AlphaFoldDB" id="A0A494TER4"/>
<keyword evidence="2" id="KW-1185">Reference proteome</keyword>